<evidence type="ECO:0000313" key="11">
    <source>
        <dbReference type="Proteomes" id="UP000077266"/>
    </source>
</evidence>
<keyword evidence="6 8" id="KW-0472">Membrane</keyword>
<dbReference type="Gene3D" id="1.20.1530.20">
    <property type="match status" value="1"/>
</dbReference>
<gene>
    <name evidence="10" type="ORF">EXIGLDRAFT_838110</name>
</gene>
<dbReference type="EMBL" id="KV426058">
    <property type="protein sequence ID" value="KZV90004.1"/>
    <property type="molecule type" value="Genomic_DNA"/>
</dbReference>
<keyword evidence="11" id="KW-1185">Reference proteome</keyword>
<feature type="transmembrane region" description="Helical" evidence="8">
    <location>
        <begin position="277"/>
        <end position="297"/>
    </location>
</feature>
<dbReference type="PANTHER" id="PTHR32468:SF0">
    <property type="entry name" value="K(+)_H(+) ANTIPORTER 1"/>
    <property type="match status" value="1"/>
</dbReference>
<feature type="transmembrane region" description="Helical" evidence="8">
    <location>
        <begin position="75"/>
        <end position="96"/>
    </location>
</feature>
<feature type="transmembrane region" description="Helical" evidence="8">
    <location>
        <begin position="238"/>
        <end position="256"/>
    </location>
</feature>
<feature type="transmembrane region" description="Helical" evidence="8">
    <location>
        <begin position="175"/>
        <end position="196"/>
    </location>
</feature>
<feature type="transmembrane region" description="Helical" evidence="8">
    <location>
        <begin position="208"/>
        <end position="232"/>
    </location>
</feature>
<accession>A0A165G5D0</accession>
<evidence type="ECO:0000256" key="8">
    <source>
        <dbReference type="SAM" id="Phobius"/>
    </source>
</evidence>
<feature type="transmembrane region" description="Helical" evidence="8">
    <location>
        <begin position="422"/>
        <end position="444"/>
    </location>
</feature>
<keyword evidence="3 8" id="KW-0812">Transmembrane</keyword>
<dbReference type="FunCoup" id="A0A165G5D0">
    <property type="interactions" value="21"/>
</dbReference>
<feature type="domain" description="Cation/H+ exchanger transmembrane" evidence="9">
    <location>
        <begin position="60"/>
        <end position="438"/>
    </location>
</feature>
<evidence type="ECO:0000313" key="10">
    <source>
        <dbReference type="EMBL" id="KZV90004.1"/>
    </source>
</evidence>
<feature type="transmembrane region" description="Helical" evidence="8">
    <location>
        <begin position="358"/>
        <end position="380"/>
    </location>
</feature>
<dbReference type="GO" id="GO:0016020">
    <property type="term" value="C:membrane"/>
    <property type="evidence" value="ECO:0007669"/>
    <property type="project" value="UniProtKB-SubCell"/>
</dbReference>
<proteinExistence type="predicted"/>
<dbReference type="InterPro" id="IPR038770">
    <property type="entry name" value="Na+/solute_symporter_sf"/>
</dbReference>
<dbReference type="InParanoid" id="A0A165G5D0"/>
<dbReference type="InterPro" id="IPR006153">
    <property type="entry name" value="Cation/H_exchanger_TM"/>
</dbReference>
<dbReference type="STRING" id="1314781.A0A165G5D0"/>
<comment type="subcellular location">
    <subcellularLocation>
        <location evidence="1">Membrane</location>
        <topology evidence="1">Multi-pass membrane protein</topology>
    </subcellularLocation>
</comment>
<keyword evidence="4 8" id="KW-1133">Transmembrane helix</keyword>
<evidence type="ECO:0000259" key="9">
    <source>
        <dbReference type="Pfam" id="PF00999"/>
    </source>
</evidence>
<dbReference type="Proteomes" id="UP000077266">
    <property type="component" value="Unassembled WGS sequence"/>
</dbReference>
<feature type="transmembrane region" description="Helical" evidence="8">
    <location>
        <begin position="46"/>
        <end position="68"/>
    </location>
</feature>
<dbReference type="Pfam" id="PF00999">
    <property type="entry name" value="Na_H_Exchanger"/>
    <property type="match status" value="1"/>
</dbReference>
<feature type="transmembrane region" description="Helical" evidence="8">
    <location>
        <begin position="392"/>
        <end position="416"/>
    </location>
</feature>
<evidence type="ECO:0000256" key="3">
    <source>
        <dbReference type="ARBA" id="ARBA00022692"/>
    </source>
</evidence>
<feature type="region of interest" description="Disordered" evidence="7">
    <location>
        <begin position="705"/>
        <end position="725"/>
    </location>
</feature>
<name>A0A165G5D0_EXIGL</name>
<reference evidence="10 11" key="1">
    <citation type="journal article" date="2016" name="Mol. Biol. Evol.">
        <title>Comparative Genomics of Early-Diverging Mushroom-Forming Fungi Provides Insights into the Origins of Lignocellulose Decay Capabilities.</title>
        <authorList>
            <person name="Nagy L.G."/>
            <person name="Riley R."/>
            <person name="Tritt A."/>
            <person name="Adam C."/>
            <person name="Daum C."/>
            <person name="Floudas D."/>
            <person name="Sun H."/>
            <person name="Yadav J.S."/>
            <person name="Pangilinan J."/>
            <person name="Larsson K.H."/>
            <person name="Matsuura K."/>
            <person name="Barry K."/>
            <person name="Labutti K."/>
            <person name="Kuo R."/>
            <person name="Ohm R.A."/>
            <person name="Bhattacharya S.S."/>
            <person name="Shirouzu T."/>
            <person name="Yoshinaga Y."/>
            <person name="Martin F.M."/>
            <person name="Grigoriev I.V."/>
            <person name="Hibbett D.S."/>
        </authorList>
    </citation>
    <scope>NUCLEOTIDE SEQUENCE [LARGE SCALE GENOMIC DNA]</scope>
    <source>
        <strain evidence="10 11">HHB12029</strain>
    </source>
</reference>
<evidence type="ECO:0000256" key="4">
    <source>
        <dbReference type="ARBA" id="ARBA00022989"/>
    </source>
</evidence>
<evidence type="ECO:0000256" key="6">
    <source>
        <dbReference type="ARBA" id="ARBA00023136"/>
    </source>
</evidence>
<sequence length="887" mass="94540">MREFSTTAVEVVHGAWTYTVGKRAATEQGGLLSGKDPSAFNTADPLRLFIIQLGIIILTTQLLALVLGKFKQPKVIAEVIGGILLGPTVFGRIPGFTQHVFPLESRPYLSLVANIGLVLFLFLVGLEIEGSVIKRNARLSFTIACAGMVLPFGLGAGLSKAIYDQFVDPNTVYTHFLLFVGVSFAITAFPVLCRILTELKLLDTTVGIVVLSAGVGNDIVGWVLLALAVALVNASSGLTALWILLVAIGWTLLLLLPGRAAIHWLARRTGSIQNGPSTLFMTVTVLLMFGSAFFTDIIGVHPIFGGFLVGLIVPRDGGLAIAITEKLEDIVAVMLLPLYFALSGLSTDLSLLNNGITWGYVFAIIALAYLGKFGGCTIAAHFAGFTWRESAAIGSLMSCKGLIELIVLNVGLSAHILDTRVFSMFVLEALVLTFMTTPAVQYFYPPRLRVRASAGGVKHAAVESPREKRSLDVPSPTDGLGAVEGWKRHFTVVLDKVEHLPAMMTITQLVRPASGGRVDALRMIELSDRTSAVMRSSAAETLLQTDPLIGVVRALGELGGFSVQAALAVVPPDAFASSIDEHVQDVGSDLVLVSWSAPHATQHHHTMKDAPANTTVNPLGFLFGGGGDYAPAVSDAHFVRSVFATSSVDVALYVDPGHGPTGQKTRKMHFVLPFFGGPDDRLALEFAVQLCASSDATASVVRIEKSDDPEQTAGSPERPAPAYFSSDNRATVTSTHGVGFADTMYGNVTTQTRMQSETADNVHWTRYASPASRSTLPAELQAGLARMHFSTERTPAPLATAVRLLRSATTEEEDTRTQRRVFGIVGRSRRLAVESHREELAEMLASGDIPLSSDVRKTLGDAASAVVASDLHVGVVVVQASLNASPA</sequence>
<evidence type="ECO:0000256" key="2">
    <source>
        <dbReference type="ARBA" id="ARBA00022448"/>
    </source>
</evidence>
<keyword evidence="2" id="KW-0813">Transport</keyword>
<evidence type="ECO:0000256" key="7">
    <source>
        <dbReference type="SAM" id="MobiDB-lite"/>
    </source>
</evidence>
<dbReference type="OrthoDB" id="2687058at2759"/>
<evidence type="ECO:0000256" key="1">
    <source>
        <dbReference type="ARBA" id="ARBA00004141"/>
    </source>
</evidence>
<dbReference type="AlphaFoldDB" id="A0A165G5D0"/>
<keyword evidence="5" id="KW-0406">Ion transport</keyword>
<protein>
    <recommendedName>
        <fullName evidence="9">Cation/H+ exchanger transmembrane domain-containing protein</fullName>
    </recommendedName>
</protein>
<organism evidence="10 11">
    <name type="scientific">Exidia glandulosa HHB12029</name>
    <dbReference type="NCBI Taxonomy" id="1314781"/>
    <lineage>
        <taxon>Eukaryota</taxon>
        <taxon>Fungi</taxon>
        <taxon>Dikarya</taxon>
        <taxon>Basidiomycota</taxon>
        <taxon>Agaricomycotina</taxon>
        <taxon>Agaricomycetes</taxon>
        <taxon>Auriculariales</taxon>
        <taxon>Exidiaceae</taxon>
        <taxon>Exidia</taxon>
    </lineage>
</organism>
<feature type="transmembrane region" description="Helical" evidence="8">
    <location>
        <begin position="330"/>
        <end position="352"/>
    </location>
</feature>
<evidence type="ECO:0000256" key="5">
    <source>
        <dbReference type="ARBA" id="ARBA00023065"/>
    </source>
</evidence>
<dbReference type="PANTHER" id="PTHR32468">
    <property type="entry name" value="CATION/H + ANTIPORTER"/>
    <property type="match status" value="1"/>
</dbReference>
<feature type="transmembrane region" description="Helical" evidence="8">
    <location>
        <begin position="140"/>
        <end position="163"/>
    </location>
</feature>
<dbReference type="InterPro" id="IPR050794">
    <property type="entry name" value="CPA2_transporter"/>
</dbReference>
<dbReference type="GO" id="GO:0015297">
    <property type="term" value="F:antiporter activity"/>
    <property type="evidence" value="ECO:0007669"/>
    <property type="project" value="InterPro"/>
</dbReference>
<feature type="transmembrane region" description="Helical" evidence="8">
    <location>
        <begin position="108"/>
        <end position="128"/>
    </location>
</feature>
<dbReference type="GO" id="GO:1902600">
    <property type="term" value="P:proton transmembrane transport"/>
    <property type="evidence" value="ECO:0007669"/>
    <property type="project" value="InterPro"/>
</dbReference>